<dbReference type="AlphaFoldDB" id="A0A8H7W1U3"/>
<keyword evidence="3" id="KW-1185">Reference proteome</keyword>
<organism evidence="2 3">
    <name type="scientific">Cadophora malorum</name>
    <dbReference type="NCBI Taxonomy" id="108018"/>
    <lineage>
        <taxon>Eukaryota</taxon>
        <taxon>Fungi</taxon>
        <taxon>Dikarya</taxon>
        <taxon>Ascomycota</taxon>
        <taxon>Pezizomycotina</taxon>
        <taxon>Leotiomycetes</taxon>
        <taxon>Helotiales</taxon>
        <taxon>Ploettnerulaceae</taxon>
        <taxon>Cadophora</taxon>
    </lineage>
</organism>
<evidence type="ECO:0000313" key="2">
    <source>
        <dbReference type="EMBL" id="KAG4412002.1"/>
    </source>
</evidence>
<sequence length="420" mass="44387">MEGTDDLTVFFGEFSTTNTILGIETIFIALLYDLRRNTEPNFIDGARKTWEIRAAEDAKSFGTHLEFYNFETRILITLTSNVIKGICKGEYLSDLQRLPATIPSRGKVENRFGFVSPIFQWPESIAATPQAPPEPPTMAPVAAPLPTPAVTEPPQTATVPVKIDHGGTKPFEKELEKDAEALAAQQKKVNEATVHYQLLIYRAIGAIASTSIGIVAVVVSMPVINCCGCCNWCGWYLAKQEPGHLVRQTIYIENNRTLILNMVDGERTIIKNPKTIGDSGETGGPPGPGSPGGGEDSGETDGSHGSVKVPGSETQAGKGGSIPEPGREPEPNDPEPTEPDDSKDDKTGTKNGKGKEPGSEGGTIDGADQGTGFGDPIRPGDVEGQGGEDAPAGGNTGGSGVGGGRRLDDIPLEVEPDREG</sequence>
<name>A0A8H7W1U3_9HELO</name>
<feature type="compositionally biased region" description="Basic and acidic residues" evidence="1">
    <location>
        <begin position="343"/>
        <end position="358"/>
    </location>
</feature>
<dbReference type="Proteomes" id="UP000664132">
    <property type="component" value="Unassembled WGS sequence"/>
</dbReference>
<evidence type="ECO:0000313" key="3">
    <source>
        <dbReference type="Proteomes" id="UP000664132"/>
    </source>
</evidence>
<protein>
    <submittedName>
        <fullName evidence="2">Uncharacterized protein</fullName>
    </submittedName>
</protein>
<dbReference type="EMBL" id="JAFJYH010000418">
    <property type="protein sequence ID" value="KAG4412002.1"/>
    <property type="molecule type" value="Genomic_DNA"/>
</dbReference>
<comment type="caution">
    <text evidence="2">The sequence shown here is derived from an EMBL/GenBank/DDBJ whole genome shotgun (WGS) entry which is preliminary data.</text>
</comment>
<evidence type="ECO:0000256" key="1">
    <source>
        <dbReference type="SAM" id="MobiDB-lite"/>
    </source>
</evidence>
<feature type="compositionally biased region" description="Basic and acidic residues" evidence="1">
    <location>
        <begin position="405"/>
        <end position="420"/>
    </location>
</feature>
<feature type="compositionally biased region" description="Acidic residues" evidence="1">
    <location>
        <begin position="331"/>
        <end position="342"/>
    </location>
</feature>
<feature type="compositionally biased region" description="Gly residues" evidence="1">
    <location>
        <begin position="394"/>
        <end position="404"/>
    </location>
</feature>
<proteinExistence type="predicted"/>
<reference evidence="2" key="1">
    <citation type="submission" date="2021-02" db="EMBL/GenBank/DDBJ databases">
        <title>Genome sequence Cadophora malorum strain M34.</title>
        <authorList>
            <person name="Stefanovic E."/>
            <person name="Vu D."/>
            <person name="Scully C."/>
            <person name="Dijksterhuis J."/>
            <person name="Roader J."/>
            <person name="Houbraken J."/>
        </authorList>
    </citation>
    <scope>NUCLEOTIDE SEQUENCE</scope>
    <source>
        <strain evidence="2">M34</strain>
    </source>
</reference>
<feature type="region of interest" description="Disordered" evidence="1">
    <location>
        <begin position="272"/>
        <end position="420"/>
    </location>
</feature>
<dbReference type="OrthoDB" id="10658674at2759"/>
<feature type="compositionally biased region" description="Gly residues" evidence="1">
    <location>
        <begin position="359"/>
        <end position="373"/>
    </location>
</feature>
<gene>
    <name evidence="2" type="ORF">IFR04_014863</name>
</gene>
<accession>A0A8H7W1U3</accession>
<feature type="compositionally biased region" description="Gly residues" evidence="1">
    <location>
        <begin position="280"/>
        <end position="295"/>
    </location>
</feature>